<comment type="caution">
    <text evidence="1">The sequence shown here is derived from an EMBL/GenBank/DDBJ whole genome shotgun (WGS) entry which is preliminary data.</text>
</comment>
<dbReference type="EMBL" id="JAMQGP010000008">
    <property type="protein sequence ID" value="MCM2680904.1"/>
    <property type="molecule type" value="Genomic_DNA"/>
</dbReference>
<evidence type="ECO:0000313" key="1">
    <source>
        <dbReference type="EMBL" id="MCM2680904.1"/>
    </source>
</evidence>
<dbReference type="AlphaFoldDB" id="A0AA42B8G6"/>
<protein>
    <recommendedName>
        <fullName evidence="3">Flagellar basal-body/hook protein C-terminal domain-containing protein</fullName>
    </recommendedName>
</protein>
<dbReference type="RefSeq" id="WP_251262388.1">
    <property type="nucleotide sequence ID" value="NZ_JAMQGP010000008.1"/>
</dbReference>
<evidence type="ECO:0008006" key="3">
    <source>
        <dbReference type="Google" id="ProtNLM"/>
    </source>
</evidence>
<gene>
    <name evidence="1" type="ORF">NAF29_14710</name>
</gene>
<accession>A0AA42B8G6</accession>
<proteinExistence type="predicted"/>
<evidence type="ECO:0000313" key="2">
    <source>
        <dbReference type="Proteomes" id="UP001165393"/>
    </source>
</evidence>
<name>A0AA42B8G6_9GAMM</name>
<reference evidence="1 2" key="1">
    <citation type="journal article" date="2013" name="Antonie Van Leeuwenhoek">
        <title>Echinimonas agarilytica gen. nov., sp. nov., a new gammaproteobacterium isolated from the sea urchin Strongylocentrotus intermedius.</title>
        <authorList>
            <person name="Nedashkovskaya O.I."/>
            <person name="Stenkova A.M."/>
            <person name="Zhukova N.V."/>
            <person name="Van Trappen S."/>
            <person name="Lee J.S."/>
            <person name="Kim S.B."/>
        </authorList>
    </citation>
    <scope>NUCLEOTIDE SEQUENCE [LARGE SCALE GENOMIC DNA]</scope>
    <source>
        <strain evidence="1 2">KMM 6351</strain>
    </source>
</reference>
<keyword evidence="2" id="KW-1185">Reference proteome</keyword>
<sequence>MNSIGQSGLYAVNQAQFTAATSAQTIASSIVEPAQAESSAVTEALVNLTLAEVQSQAGAKLIKTADEMVGTLIDVTV</sequence>
<organism evidence="1 2">
    <name type="scientific">Echinimonas agarilytica</name>
    <dbReference type="NCBI Taxonomy" id="1215918"/>
    <lineage>
        <taxon>Bacteria</taxon>
        <taxon>Pseudomonadati</taxon>
        <taxon>Pseudomonadota</taxon>
        <taxon>Gammaproteobacteria</taxon>
        <taxon>Alteromonadales</taxon>
        <taxon>Echinimonadaceae</taxon>
        <taxon>Echinimonas</taxon>
    </lineage>
</organism>
<dbReference type="Proteomes" id="UP001165393">
    <property type="component" value="Unassembled WGS sequence"/>
</dbReference>